<dbReference type="InterPro" id="IPR001075">
    <property type="entry name" value="NIF_FeS_clus_asmbl_NifU_C"/>
</dbReference>
<name>A0A6S6U708_9BACT</name>
<dbReference type="GO" id="GO:0016226">
    <property type="term" value="P:iron-sulfur cluster assembly"/>
    <property type="evidence" value="ECO:0007669"/>
    <property type="project" value="InterPro"/>
</dbReference>
<keyword evidence="2" id="KW-0535">Nitrogen fixation</keyword>
<dbReference type="Gene3D" id="3.30.300.130">
    <property type="entry name" value="Fe-S cluster assembly (FSCA)"/>
    <property type="match status" value="1"/>
</dbReference>
<gene>
    <name evidence="5" type="ORF">HELGO_WM21000</name>
</gene>
<proteinExistence type="predicted"/>
<evidence type="ECO:0000256" key="2">
    <source>
        <dbReference type="ARBA" id="ARBA00023231"/>
    </source>
</evidence>
<reference evidence="5" key="1">
    <citation type="submission" date="2020-01" db="EMBL/GenBank/DDBJ databases">
        <authorList>
            <person name="Meier V. D."/>
            <person name="Meier V D."/>
        </authorList>
    </citation>
    <scope>NUCLEOTIDE SEQUENCE</scope>
    <source>
        <strain evidence="5">HLG_WM_MAG_01</strain>
    </source>
</reference>
<evidence type="ECO:0000313" key="5">
    <source>
        <dbReference type="EMBL" id="CAA6824563.1"/>
    </source>
</evidence>
<feature type="domain" description="NIF system FeS cluster assembly NifU N-terminal" evidence="4">
    <location>
        <begin position="19"/>
        <end position="118"/>
    </location>
</feature>
<dbReference type="GO" id="GO:0005506">
    <property type="term" value="F:iron ion binding"/>
    <property type="evidence" value="ECO:0007669"/>
    <property type="project" value="InterPro"/>
</dbReference>
<evidence type="ECO:0000256" key="1">
    <source>
        <dbReference type="ARBA" id="ARBA00015278"/>
    </source>
</evidence>
<organism evidence="5">
    <name type="scientific">uncultured Sulfurovum sp</name>
    <dbReference type="NCBI Taxonomy" id="269237"/>
    <lineage>
        <taxon>Bacteria</taxon>
        <taxon>Pseudomonadati</taxon>
        <taxon>Campylobacterota</taxon>
        <taxon>Epsilonproteobacteria</taxon>
        <taxon>Campylobacterales</taxon>
        <taxon>Sulfurovaceae</taxon>
        <taxon>Sulfurovum</taxon>
        <taxon>environmental samples</taxon>
    </lineage>
</organism>
<feature type="domain" description="NIF system FeS cluster assembly NifU C-terminal" evidence="3">
    <location>
        <begin position="236"/>
        <end position="305"/>
    </location>
</feature>
<dbReference type="SUPFAM" id="SSF82649">
    <property type="entry name" value="SufE/NifU"/>
    <property type="match status" value="1"/>
</dbReference>
<dbReference type="InterPro" id="IPR002871">
    <property type="entry name" value="NIF_FeS_clus_asmbl_NifU_N"/>
</dbReference>
<accession>A0A6S6U708</accession>
<dbReference type="GO" id="GO:0051536">
    <property type="term" value="F:iron-sulfur cluster binding"/>
    <property type="evidence" value="ECO:0007669"/>
    <property type="project" value="InterPro"/>
</dbReference>
<dbReference type="Pfam" id="PF01592">
    <property type="entry name" value="NifU_N"/>
    <property type="match status" value="1"/>
</dbReference>
<dbReference type="AlphaFoldDB" id="A0A6S6U708"/>
<dbReference type="EMBL" id="CACVAS010000120">
    <property type="protein sequence ID" value="CAA6824563.1"/>
    <property type="molecule type" value="Genomic_DNA"/>
</dbReference>
<dbReference type="InterPro" id="IPR034904">
    <property type="entry name" value="FSCA_dom_sf"/>
</dbReference>
<dbReference type="Pfam" id="PF01106">
    <property type="entry name" value="NifU"/>
    <property type="match status" value="1"/>
</dbReference>
<sequence length="308" mass="34127">MEELLNFKPEVGIKASLFIDEPKHAGMITQQEAEDLGAKLFTYTYGSEAIGEQATWYWAVNAEDDTILLARYTYFGPPTGIAAYDMLALLCNNKTVHAASLMTYNGLERFLRDNPTTPAIAPSDNYVVTLALDSVLEASNEYYGVALGREDLTQPCKDTPMSLSAIKRNITLHDIQTLQTLRDYTKAGSTDRSCHETLETLLQENKKVTEVKKETSAEVSDIPFRQMDSKERIIAVNKVIDGSVREFLVMDGGDVEILDVKENGENIDIYIRYLGACNGCASSSTGTLFAIEGALKEKLDDKIRVLPI</sequence>
<dbReference type="Gene3D" id="3.90.1010.10">
    <property type="match status" value="1"/>
</dbReference>
<dbReference type="SUPFAM" id="SSF117916">
    <property type="entry name" value="Fe-S cluster assembly (FSCA) domain-like"/>
    <property type="match status" value="1"/>
</dbReference>
<evidence type="ECO:0000259" key="3">
    <source>
        <dbReference type="Pfam" id="PF01106"/>
    </source>
</evidence>
<evidence type="ECO:0000259" key="4">
    <source>
        <dbReference type="Pfam" id="PF01592"/>
    </source>
</evidence>
<protein>
    <recommendedName>
        <fullName evidence="1">Nitrogen fixation protein NifU</fullName>
    </recommendedName>
</protein>